<organism evidence="7 8">
    <name type="scientific">Intrasporangium calvum (strain ATCC 23552 / DSM 43043 / JCM 3097 / NBRC 12989 / NCIMB 10167 / NRRL B-3866 / 7 KIP)</name>
    <dbReference type="NCBI Taxonomy" id="710696"/>
    <lineage>
        <taxon>Bacteria</taxon>
        <taxon>Bacillati</taxon>
        <taxon>Actinomycetota</taxon>
        <taxon>Actinomycetes</taxon>
        <taxon>Micrococcales</taxon>
        <taxon>Intrasporangiaceae</taxon>
        <taxon>Intrasporangium</taxon>
    </lineage>
</organism>
<dbReference type="Pfam" id="PF13579">
    <property type="entry name" value="Glyco_trans_4_4"/>
    <property type="match status" value="1"/>
</dbReference>
<evidence type="ECO:0000313" key="7">
    <source>
        <dbReference type="EMBL" id="ADU49135.1"/>
    </source>
</evidence>
<feature type="domain" description="Glycosyl transferase family 1" evidence="4">
    <location>
        <begin position="569"/>
        <end position="724"/>
    </location>
</feature>
<sequence length="781" mass="84782">MHADPVPSSSDVHLRIGHLTTVDMSLALLLGTELEVDVEHGHEVFGFSAPGPYVKRVEALGVRHIPLTALTRAWDPLRDGRAFFQLLRALRRLDLDVLHTHNPKTGVMGRIAGRLARVPVVVNTCHGLWASPEDSLAKRTFVYGLEAIAARFSDYELFQNAQDEATLRRFLKRGRHRVVGNGVDLARFTPDPEGRRRVRAELGIADDELLVGTVGRRVREKGLAEFAEAARTLAGKATFVWVGPEDDTDADAASIDTRAVRFVAERTDMPAVYSAFDVFVLASYREGFSRASMEAAACGLPMVLTDIRGCREVGDDAIHLLLAPVRDGAALASAVERLIGDATLRTGLAASARERALGEFDQRAVAGASLDTYTAVARRRHLRHLEQRDGRVTVLHVLPNDLDRGAQVYAGQLRDALADNAEQRHRVVAVFDAPGGALRPDVSLGIKSGMLRRAGLDHRAVLALRRTMRSEGAEVVVAHGGEPLKYVVAAAGRVPIVYYKVGLSSAELRRRSRTLLYGALARRAARVVGVSQAILDQTRDLLRVPEEKLALVPNGRDPEKYHPATHEEERADPPMLLFVGQLETGKRPGLFFDVVEVLRSRGVRFGAAVVGDGPLRGGLEARAHALDVTLLGVRQDVPALLRKASVLLMTSDPATEGMAGVLIEAGLSGVPVVTTAAAGAADVVLDGETGFVVHSEVPDELADRLEFLLDEPTARTDFGRRARTRCASRFSMDATSGKWLAMIRQMVPASAFQEHSETTGTLAVHTGKHVQESVIEWGRQG</sequence>
<dbReference type="InterPro" id="IPR001296">
    <property type="entry name" value="Glyco_trans_1"/>
</dbReference>
<evidence type="ECO:0000313" key="8">
    <source>
        <dbReference type="Proteomes" id="UP000008914"/>
    </source>
</evidence>
<protein>
    <recommendedName>
        <fullName evidence="1">D-inositol 3-phosphate glycosyltransferase</fullName>
    </recommendedName>
</protein>
<dbReference type="eggNOG" id="COG0438">
    <property type="taxonomic scope" value="Bacteria"/>
</dbReference>
<proteinExistence type="predicted"/>
<dbReference type="GO" id="GO:1901137">
    <property type="term" value="P:carbohydrate derivative biosynthetic process"/>
    <property type="evidence" value="ECO:0007669"/>
    <property type="project" value="UniProtKB-ARBA"/>
</dbReference>
<dbReference type="HOGENOM" id="CLU_358554_0_0_11"/>
<evidence type="ECO:0000256" key="3">
    <source>
        <dbReference type="ARBA" id="ARBA00022679"/>
    </source>
</evidence>
<dbReference type="InterPro" id="IPR028098">
    <property type="entry name" value="Glyco_trans_4-like_N"/>
</dbReference>
<dbReference type="Pfam" id="PF00534">
    <property type="entry name" value="Glycos_transf_1"/>
    <property type="match status" value="1"/>
</dbReference>
<dbReference type="EMBL" id="CP002343">
    <property type="protein sequence ID" value="ADU49135.1"/>
    <property type="molecule type" value="Genomic_DNA"/>
</dbReference>
<dbReference type="GO" id="GO:0016757">
    <property type="term" value="F:glycosyltransferase activity"/>
    <property type="evidence" value="ECO:0007669"/>
    <property type="project" value="UniProtKB-KW"/>
</dbReference>
<dbReference type="Pfam" id="PF13439">
    <property type="entry name" value="Glyco_transf_4"/>
    <property type="match status" value="1"/>
</dbReference>
<accession>E6S8H3</accession>
<dbReference type="InterPro" id="IPR050194">
    <property type="entry name" value="Glycosyltransferase_grp1"/>
</dbReference>
<dbReference type="PANTHER" id="PTHR45947">
    <property type="entry name" value="SULFOQUINOVOSYL TRANSFERASE SQD2"/>
    <property type="match status" value="1"/>
</dbReference>
<keyword evidence="8" id="KW-1185">Reference proteome</keyword>
<dbReference type="PANTHER" id="PTHR45947:SF3">
    <property type="entry name" value="SULFOQUINOVOSYL TRANSFERASE SQD2"/>
    <property type="match status" value="1"/>
</dbReference>
<evidence type="ECO:0000259" key="5">
    <source>
        <dbReference type="Pfam" id="PF13439"/>
    </source>
</evidence>
<dbReference type="CDD" id="cd03808">
    <property type="entry name" value="GT4_CapM-like"/>
    <property type="match status" value="1"/>
</dbReference>
<feature type="domain" description="Glycosyltransferase subfamily 4-like N-terminal" evidence="6">
    <location>
        <begin position="39"/>
        <end position="182"/>
    </location>
</feature>
<dbReference type="Pfam" id="PF13692">
    <property type="entry name" value="Glyco_trans_1_4"/>
    <property type="match status" value="1"/>
</dbReference>
<keyword evidence="2" id="KW-0328">Glycosyltransferase</keyword>
<reference evidence="7 8" key="1">
    <citation type="journal article" date="2010" name="Stand. Genomic Sci.">
        <title>Complete genome sequence of Intrasporangium calvum type strain (7 KIP).</title>
        <authorList>
            <person name="Del Rio T.G."/>
            <person name="Chertkov O."/>
            <person name="Yasawong M."/>
            <person name="Lucas S."/>
            <person name="Deshpande S."/>
            <person name="Cheng J.F."/>
            <person name="Detter C."/>
            <person name="Tapia R."/>
            <person name="Han C."/>
            <person name="Goodwin L."/>
            <person name="Pitluck S."/>
            <person name="Liolios K."/>
            <person name="Ivanova N."/>
            <person name="Mavromatis K."/>
            <person name="Pati A."/>
            <person name="Chen A."/>
            <person name="Palaniappan K."/>
            <person name="Land M."/>
            <person name="Hauser L."/>
            <person name="Chang Y.J."/>
            <person name="Jeffries C.D."/>
            <person name="Rohde M."/>
            <person name="Pukall R."/>
            <person name="Sikorski J."/>
            <person name="Goker M."/>
            <person name="Woyke T."/>
            <person name="Bristow J."/>
            <person name="Eisen J.A."/>
            <person name="Markowitz V."/>
            <person name="Hugenholtz P."/>
            <person name="Kyrpides N.C."/>
            <person name="Klenk H.P."/>
            <person name="Lapidus A."/>
        </authorList>
    </citation>
    <scope>NUCLEOTIDE SEQUENCE [LARGE SCALE GENOMIC DNA]</scope>
    <source>
        <strain evidence="8">ATCC 23552 / DSM 43043 / JCM 3097 / NBRC 12989 / 7 KIP</strain>
    </source>
</reference>
<keyword evidence="3 7" id="KW-0808">Transferase</keyword>
<name>E6S8H3_INTC7</name>
<dbReference type="AlphaFoldDB" id="E6S8H3"/>
<evidence type="ECO:0000259" key="6">
    <source>
        <dbReference type="Pfam" id="PF13579"/>
    </source>
</evidence>
<dbReference type="RefSeq" id="WP_013493449.1">
    <property type="nucleotide sequence ID" value="NC_014830.1"/>
</dbReference>
<evidence type="ECO:0000256" key="2">
    <source>
        <dbReference type="ARBA" id="ARBA00022676"/>
    </source>
</evidence>
<evidence type="ECO:0000259" key="4">
    <source>
        <dbReference type="Pfam" id="PF00534"/>
    </source>
</evidence>
<dbReference type="Gene3D" id="3.40.50.2000">
    <property type="entry name" value="Glycogen Phosphorylase B"/>
    <property type="match status" value="4"/>
</dbReference>
<dbReference type="STRING" id="710696.Intca_2630"/>
<dbReference type="CDD" id="cd03801">
    <property type="entry name" value="GT4_PimA-like"/>
    <property type="match status" value="1"/>
</dbReference>
<evidence type="ECO:0000256" key="1">
    <source>
        <dbReference type="ARBA" id="ARBA00021292"/>
    </source>
</evidence>
<feature type="domain" description="Glycosyltransferase subfamily 4-like N-terminal" evidence="5">
    <location>
        <begin position="405"/>
        <end position="559"/>
    </location>
</feature>
<dbReference type="KEGG" id="ica:Intca_2630"/>
<dbReference type="SUPFAM" id="SSF53756">
    <property type="entry name" value="UDP-Glycosyltransferase/glycogen phosphorylase"/>
    <property type="match status" value="2"/>
</dbReference>
<gene>
    <name evidence="7" type="ordered locus">Intca_2630</name>
</gene>
<dbReference type="Proteomes" id="UP000008914">
    <property type="component" value="Chromosome"/>
</dbReference>